<sequence>MSDPAHQIASNTVHYLASPNTPLLENLMIYHKHQTRLLCDIFAKIDKHRVLDLIIDDNTFVGDVQLIERYIQRLGRTLRGGQLTAWFRAKESQDELTQILCLLAPYKKKEELDEAKFRKRVREATKKDHADRKAKMDKLVKKFENDRPRFFQRAVDLESCFGELLPEFKKLSGHGQLDRLLAIQYLLDQFPTTGITSATSFMAPLMDALNTHITAKLSQSPATAVAEATAAFVPPDVRIIRRPSGSIIAILLGKQDRDEIHQTYCPEIQGLRELPVLYTSKTHEQCRRQFAVAQKAIQRWPDSPRYVMWTKGPAPSTDIYLVEKNGKDAFILATRLGHEQDATKDVTITLAREGLTVRDAIRFLGEQEWISQDGWEEYGMDGLRCNDQRFKDYAHQIFVPGPHRPAAASSVVL</sequence>
<comment type="caution">
    <text evidence="1">The sequence shown here is derived from an EMBL/GenBank/DDBJ whole genome shotgun (WGS) entry which is preliminary data.</text>
</comment>
<evidence type="ECO:0000313" key="2">
    <source>
        <dbReference type="Proteomes" id="UP001221142"/>
    </source>
</evidence>
<reference evidence="1" key="1">
    <citation type="submission" date="2023-03" db="EMBL/GenBank/DDBJ databases">
        <title>Massive genome expansion in bonnet fungi (Mycena s.s.) driven by repeated elements and novel gene families across ecological guilds.</title>
        <authorList>
            <consortium name="Lawrence Berkeley National Laboratory"/>
            <person name="Harder C.B."/>
            <person name="Miyauchi S."/>
            <person name="Viragh M."/>
            <person name="Kuo A."/>
            <person name="Thoen E."/>
            <person name="Andreopoulos B."/>
            <person name="Lu D."/>
            <person name="Skrede I."/>
            <person name="Drula E."/>
            <person name="Henrissat B."/>
            <person name="Morin E."/>
            <person name="Kohler A."/>
            <person name="Barry K."/>
            <person name="LaButti K."/>
            <person name="Morin E."/>
            <person name="Salamov A."/>
            <person name="Lipzen A."/>
            <person name="Mereny Z."/>
            <person name="Hegedus B."/>
            <person name="Baldrian P."/>
            <person name="Stursova M."/>
            <person name="Weitz H."/>
            <person name="Taylor A."/>
            <person name="Grigoriev I.V."/>
            <person name="Nagy L.G."/>
            <person name="Martin F."/>
            <person name="Kauserud H."/>
        </authorList>
    </citation>
    <scope>NUCLEOTIDE SEQUENCE</scope>
    <source>
        <strain evidence="1">9284</strain>
    </source>
</reference>
<name>A0AAD7BEC3_9AGAR</name>
<accession>A0AAD7BEC3</accession>
<dbReference type="EMBL" id="JARKIF010000019">
    <property type="protein sequence ID" value="KAJ7618496.1"/>
    <property type="molecule type" value="Genomic_DNA"/>
</dbReference>
<organism evidence="1 2">
    <name type="scientific">Roridomyces roridus</name>
    <dbReference type="NCBI Taxonomy" id="1738132"/>
    <lineage>
        <taxon>Eukaryota</taxon>
        <taxon>Fungi</taxon>
        <taxon>Dikarya</taxon>
        <taxon>Basidiomycota</taxon>
        <taxon>Agaricomycotina</taxon>
        <taxon>Agaricomycetes</taxon>
        <taxon>Agaricomycetidae</taxon>
        <taxon>Agaricales</taxon>
        <taxon>Marasmiineae</taxon>
        <taxon>Mycenaceae</taxon>
        <taxon>Roridomyces</taxon>
    </lineage>
</organism>
<proteinExistence type="predicted"/>
<protein>
    <submittedName>
        <fullName evidence="1">Uncharacterized protein</fullName>
    </submittedName>
</protein>
<dbReference type="Proteomes" id="UP001221142">
    <property type="component" value="Unassembled WGS sequence"/>
</dbReference>
<evidence type="ECO:0000313" key="1">
    <source>
        <dbReference type="EMBL" id="KAJ7618496.1"/>
    </source>
</evidence>
<dbReference type="AlphaFoldDB" id="A0AAD7BEC3"/>
<keyword evidence="2" id="KW-1185">Reference proteome</keyword>
<gene>
    <name evidence="1" type="ORF">FB45DRAFT_931782</name>
</gene>